<dbReference type="AlphaFoldDB" id="A0A6L7G6L7"/>
<dbReference type="SUPFAM" id="SSF53822">
    <property type="entry name" value="Periplasmic binding protein-like I"/>
    <property type="match status" value="1"/>
</dbReference>
<evidence type="ECO:0000259" key="5">
    <source>
        <dbReference type="Pfam" id="PF13407"/>
    </source>
</evidence>
<keyword evidence="7" id="KW-1185">Reference proteome</keyword>
<dbReference type="RefSeq" id="WP_160896063.1">
    <property type="nucleotide sequence ID" value="NZ_WUMU01000022.1"/>
</dbReference>
<feature type="domain" description="Periplasmic binding protein" evidence="5">
    <location>
        <begin position="63"/>
        <end position="279"/>
    </location>
</feature>
<name>A0A6L7G6L7_9RHOB</name>
<protein>
    <submittedName>
        <fullName evidence="6">Substrate-binding domain-containing protein</fullName>
    </submittedName>
</protein>
<keyword evidence="3 4" id="KW-0732">Signal</keyword>
<dbReference type="InterPro" id="IPR025997">
    <property type="entry name" value="SBP_2_dom"/>
</dbReference>
<dbReference type="Proteomes" id="UP000477911">
    <property type="component" value="Unassembled WGS sequence"/>
</dbReference>
<dbReference type="Gene3D" id="3.40.50.2300">
    <property type="match status" value="2"/>
</dbReference>
<dbReference type="GO" id="GO:0030313">
    <property type="term" value="C:cell envelope"/>
    <property type="evidence" value="ECO:0007669"/>
    <property type="project" value="UniProtKB-SubCell"/>
</dbReference>
<feature type="signal peptide" evidence="4">
    <location>
        <begin position="1"/>
        <end position="28"/>
    </location>
</feature>
<gene>
    <name evidence="6" type="ORF">GR170_19085</name>
</gene>
<accession>A0A6L7G6L7</accession>
<evidence type="ECO:0000256" key="3">
    <source>
        <dbReference type="ARBA" id="ARBA00022729"/>
    </source>
</evidence>
<organism evidence="6 7">
    <name type="scientific">Pseudooceanicola albus</name>
    <dbReference type="NCBI Taxonomy" id="2692189"/>
    <lineage>
        <taxon>Bacteria</taxon>
        <taxon>Pseudomonadati</taxon>
        <taxon>Pseudomonadota</taxon>
        <taxon>Alphaproteobacteria</taxon>
        <taxon>Rhodobacterales</taxon>
        <taxon>Paracoccaceae</taxon>
        <taxon>Pseudooceanicola</taxon>
    </lineage>
</organism>
<evidence type="ECO:0000313" key="6">
    <source>
        <dbReference type="EMBL" id="MXN19944.1"/>
    </source>
</evidence>
<dbReference type="EMBL" id="WUMU01000022">
    <property type="protein sequence ID" value="MXN19944.1"/>
    <property type="molecule type" value="Genomic_DNA"/>
</dbReference>
<evidence type="ECO:0000256" key="2">
    <source>
        <dbReference type="ARBA" id="ARBA00007639"/>
    </source>
</evidence>
<proteinExistence type="inferred from homology"/>
<evidence type="ECO:0000256" key="1">
    <source>
        <dbReference type="ARBA" id="ARBA00004196"/>
    </source>
</evidence>
<sequence>MTSIRRTGLALGCATAALLALGPVQGRALDLAPDKVGTEAEFQDIKQFCGTKPIRVALSDGWGGNTWRKTARAEFEDEAAKCPNITQVAYTDAGGNPEQQIQDIQSLTAQGYDVILVSFDFVQSNLRAMQAARRAGASVVLYNTGTTLPAKLGVNYDSRVTLDLEAEGKLWGEWAVKYLHGKGNVLPFGGTPGAQPTLSYREGWQPVFDANPDIKVLQDPVVTNWDPAQYTSATSALLGKYDHIDLLLSDYITGVMGAVRAFQNAGRPLVAVTGVDANEVHCFYEDVKDKEPGFQFLTLSGGTWQTRLALRKGLAHHNGIDDTEPSIIEPTVIADSLSDDPELAPHCDRDLPMDASFGSSYLSREAFKAMLGQ</sequence>
<dbReference type="GO" id="GO:0030246">
    <property type="term" value="F:carbohydrate binding"/>
    <property type="evidence" value="ECO:0007669"/>
    <property type="project" value="UniProtKB-ARBA"/>
</dbReference>
<dbReference type="PANTHER" id="PTHR46847:SF1">
    <property type="entry name" value="D-ALLOSE-BINDING PERIPLASMIC PROTEIN-RELATED"/>
    <property type="match status" value="1"/>
</dbReference>
<reference evidence="6 7" key="1">
    <citation type="submission" date="2019-12" db="EMBL/GenBank/DDBJ databases">
        <authorList>
            <person name="Li M."/>
        </authorList>
    </citation>
    <scope>NUCLEOTIDE SEQUENCE [LARGE SCALE GENOMIC DNA]</scope>
    <source>
        <strain evidence="6 7">GBMRC 2024</strain>
    </source>
</reference>
<comment type="subcellular location">
    <subcellularLocation>
        <location evidence="1">Cell envelope</location>
    </subcellularLocation>
</comment>
<comment type="caution">
    <text evidence="6">The sequence shown here is derived from an EMBL/GenBank/DDBJ whole genome shotgun (WGS) entry which is preliminary data.</text>
</comment>
<evidence type="ECO:0000313" key="7">
    <source>
        <dbReference type="Proteomes" id="UP000477911"/>
    </source>
</evidence>
<comment type="similarity">
    <text evidence="2">Belongs to the bacterial solute-binding protein 2 family.</text>
</comment>
<dbReference type="InterPro" id="IPR028082">
    <property type="entry name" value="Peripla_BP_I"/>
</dbReference>
<evidence type="ECO:0000256" key="4">
    <source>
        <dbReference type="SAM" id="SignalP"/>
    </source>
</evidence>
<dbReference type="Pfam" id="PF13407">
    <property type="entry name" value="Peripla_BP_4"/>
    <property type="match status" value="1"/>
</dbReference>
<feature type="chain" id="PRO_5026923781" evidence="4">
    <location>
        <begin position="29"/>
        <end position="373"/>
    </location>
</feature>
<dbReference type="PANTHER" id="PTHR46847">
    <property type="entry name" value="D-ALLOSE-BINDING PERIPLASMIC PROTEIN-RELATED"/>
    <property type="match status" value="1"/>
</dbReference>